<keyword evidence="3" id="KW-1185">Reference proteome</keyword>
<dbReference type="OrthoDB" id="541052at2759"/>
<gene>
    <name evidence="2" type="ORF">D9619_004933</name>
</gene>
<evidence type="ECO:0000259" key="1">
    <source>
        <dbReference type="SMART" id="SM00672"/>
    </source>
</evidence>
<dbReference type="AlphaFoldDB" id="A0A8H5BRN7"/>
<reference evidence="2 3" key="1">
    <citation type="journal article" date="2020" name="ISME J.">
        <title>Uncovering the hidden diversity of litter-decomposition mechanisms in mushroom-forming fungi.</title>
        <authorList>
            <person name="Floudas D."/>
            <person name="Bentzer J."/>
            <person name="Ahren D."/>
            <person name="Johansson T."/>
            <person name="Persson P."/>
            <person name="Tunlid A."/>
        </authorList>
    </citation>
    <scope>NUCLEOTIDE SEQUENCE [LARGE SCALE GENOMIC DNA]</scope>
    <source>
        <strain evidence="2 3">CBS 101986</strain>
    </source>
</reference>
<protein>
    <recommendedName>
        <fullName evidence="1">Glycosyl transferase CAP10 domain-containing protein</fullName>
    </recommendedName>
</protein>
<name>A0A8H5BRN7_9AGAR</name>
<dbReference type="SMART" id="SM00672">
    <property type="entry name" value="CAP10"/>
    <property type="match status" value="1"/>
</dbReference>
<dbReference type="InterPro" id="IPR006598">
    <property type="entry name" value="CAP10"/>
</dbReference>
<dbReference type="EMBL" id="JAACJJ010000014">
    <property type="protein sequence ID" value="KAF5327826.1"/>
    <property type="molecule type" value="Genomic_DNA"/>
</dbReference>
<dbReference type="Pfam" id="PF05686">
    <property type="entry name" value="Glyco_transf_90"/>
    <property type="match status" value="1"/>
</dbReference>
<dbReference type="Proteomes" id="UP000567179">
    <property type="component" value="Unassembled WGS sequence"/>
</dbReference>
<sequence length="628" mass="72497">MRRYSLRKTFKLALYVGLALLLLLELPSTVIRTCSRFSRGTSKIGEEAVVLQPALEAPVALPAEVKVEAKPKPPLGQHRYRPDGLLEVNEDGAHPIYELISRAEKEWDGKLQKASKTLGEAVAEYKRRYRRPPPKGFDLWWDFAVRNKVQLPDEYDQIYKDLEPFWGIEPADLIKIHEENELREETYTIGKNETTDPVGLLANTFKEGTYDSLIPNTLEIVRTYKTFQQYLPPFRMTFTPHDSPNKMSDYFVKATALGAAAEKTYVSRAAFPKPQHMGWLGACPPASPARQEKLDLDNPPPIPSKKTFIYDHPLSMDPCNHPDHFYHHGQFVSHNLGPTGQKDMVPEFGYCSTTIHHNIRFPIPYLWVEDIYPRSHDPEWADKIDERLLWRGSTTGIYHNDDVKWWLAHRTALVWATNDLDEITRVLPSNTSQDERMGPVREMRKAYINPAAFDVAFAGQPIACAPNVCETMGDLYPFREWQSTEEAGRYKYVFDVDGNGWSGRFKRLMTSNSLIFKSTLYPEWYADRIQPWVHYIPVQLDLSDLYDSLLFFRGDGNGEGGHDTLAAKIAKAGRQWSKMFWRRQDLATYAFRLTLEYIRLMSLDRDAMLYHHPENKVDIRPRELHEGL</sequence>
<evidence type="ECO:0000313" key="3">
    <source>
        <dbReference type="Proteomes" id="UP000567179"/>
    </source>
</evidence>
<dbReference type="PANTHER" id="PTHR12203:SF118">
    <property type="entry name" value="BETA-1,2-XYLOSYLTRANSFERASE 1"/>
    <property type="match status" value="1"/>
</dbReference>
<dbReference type="InterPro" id="IPR051091">
    <property type="entry name" value="O-Glucosyltr/Glycosyltrsf_90"/>
</dbReference>
<proteinExistence type="predicted"/>
<accession>A0A8H5BRN7</accession>
<evidence type="ECO:0000313" key="2">
    <source>
        <dbReference type="EMBL" id="KAF5327826.1"/>
    </source>
</evidence>
<organism evidence="2 3">
    <name type="scientific">Psilocybe cf. subviscida</name>
    <dbReference type="NCBI Taxonomy" id="2480587"/>
    <lineage>
        <taxon>Eukaryota</taxon>
        <taxon>Fungi</taxon>
        <taxon>Dikarya</taxon>
        <taxon>Basidiomycota</taxon>
        <taxon>Agaricomycotina</taxon>
        <taxon>Agaricomycetes</taxon>
        <taxon>Agaricomycetidae</taxon>
        <taxon>Agaricales</taxon>
        <taxon>Agaricineae</taxon>
        <taxon>Strophariaceae</taxon>
        <taxon>Psilocybe</taxon>
    </lineage>
</organism>
<dbReference type="PANTHER" id="PTHR12203">
    <property type="entry name" value="KDEL LYS-ASP-GLU-LEU CONTAINING - RELATED"/>
    <property type="match status" value="1"/>
</dbReference>
<comment type="caution">
    <text evidence="2">The sequence shown here is derived from an EMBL/GenBank/DDBJ whole genome shotgun (WGS) entry which is preliminary data.</text>
</comment>
<feature type="domain" description="Glycosyl transferase CAP10" evidence="1">
    <location>
        <begin position="308"/>
        <end position="604"/>
    </location>
</feature>